<gene>
    <name evidence="1" type="ORF">Taro_021311</name>
</gene>
<protein>
    <submittedName>
        <fullName evidence="1">Uncharacterized protein</fullName>
    </submittedName>
</protein>
<comment type="caution">
    <text evidence="1">The sequence shown here is derived from an EMBL/GenBank/DDBJ whole genome shotgun (WGS) entry which is preliminary data.</text>
</comment>
<organism evidence="1 2">
    <name type="scientific">Colocasia esculenta</name>
    <name type="common">Wild taro</name>
    <name type="synonym">Arum esculentum</name>
    <dbReference type="NCBI Taxonomy" id="4460"/>
    <lineage>
        <taxon>Eukaryota</taxon>
        <taxon>Viridiplantae</taxon>
        <taxon>Streptophyta</taxon>
        <taxon>Embryophyta</taxon>
        <taxon>Tracheophyta</taxon>
        <taxon>Spermatophyta</taxon>
        <taxon>Magnoliopsida</taxon>
        <taxon>Liliopsida</taxon>
        <taxon>Araceae</taxon>
        <taxon>Aroideae</taxon>
        <taxon>Colocasieae</taxon>
        <taxon>Colocasia</taxon>
    </lineage>
</organism>
<dbReference type="Proteomes" id="UP000652761">
    <property type="component" value="Unassembled WGS sequence"/>
</dbReference>
<keyword evidence="2" id="KW-1185">Reference proteome</keyword>
<reference evidence="1" key="1">
    <citation type="submission" date="2017-07" db="EMBL/GenBank/DDBJ databases">
        <title>Taro Niue Genome Assembly and Annotation.</title>
        <authorList>
            <person name="Atibalentja N."/>
            <person name="Keating K."/>
            <person name="Fields C.J."/>
        </authorList>
    </citation>
    <scope>NUCLEOTIDE SEQUENCE</scope>
    <source>
        <strain evidence="1">Niue_2</strain>
        <tissue evidence="1">Leaf</tissue>
    </source>
</reference>
<evidence type="ECO:0000313" key="2">
    <source>
        <dbReference type="Proteomes" id="UP000652761"/>
    </source>
</evidence>
<proteinExistence type="predicted"/>
<sequence>MTISQTKDFTHKREYKKDQGACCEGPALSSEGGIRPPRLELCEPHTIQTSVLSATPALPNSGLEGFPGTFNPGKLFPHLLPSVEAHPVAAGPIMLQVLLVLQPGLIIGNGTGLCIQHYLGQGILFGSRQGNIQPRSMESSFEVHHLLLQRCLASFRPRRKLLEESCIRLMEILLLQSAQRLGHFVRKRLYIDVAQTIFYLALRVVTFHRLLRSLFGRKVQTPCQPIKTRGSRARRQLSWRVLHPKKGRLQRCHRRSSGKSLQKRLAKRSLVVFGSFSPSSTRSLPPSTFDCLGGCFYVSNHLGGGHGGQDSPGGSGNLFGRPRRRGRLFMAPAAGTTSCSVERIVVGIVATTPLATTPAGAETSVASATSSRRTGDTAPSLLLLEEAPAVLLVAPCSAPPTWEALESSLSFEQV</sequence>
<name>A0A843V7T7_COLES</name>
<accession>A0A843V7T7</accession>
<dbReference type="EMBL" id="NMUH01001086">
    <property type="protein sequence ID" value="MQL88743.1"/>
    <property type="molecule type" value="Genomic_DNA"/>
</dbReference>
<dbReference type="AlphaFoldDB" id="A0A843V7T7"/>
<evidence type="ECO:0000313" key="1">
    <source>
        <dbReference type="EMBL" id="MQL88743.1"/>
    </source>
</evidence>